<feature type="region of interest" description="Disordered" evidence="1">
    <location>
        <begin position="27"/>
        <end position="68"/>
    </location>
</feature>
<dbReference type="Proteomes" id="UP001151760">
    <property type="component" value="Unassembled WGS sequence"/>
</dbReference>
<reference evidence="2" key="2">
    <citation type="submission" date="2022-01" db="EMBL/GenBank/DDBJ databases">
        <authorList>
            <person name="Yamashiro T."/>
            <person name="Shiraishi A."/>
            <person name="Satake H."/>
            <person name="Nakayama K."/>
        </authorList>
    </citation>
    <scope>NUCLEOTIDE SEQUENCE</scope>
</reference>
<dbReference type="EMBL" id="BQNB010016465">
    <property type="protein sequence ID" value="GJT52114.1"/>
    <property type="molecule type" value="Genomic_DNA"/>
</dbReference>
<keyword evidence="3" id="KW-1185">Reference proteome</keyword>
<evidence type="ECO:0000256" key="1">
    <source>
        <dbReference type="SAM" id="MobiDB-lite"/>
    </source>
</evidence>
<gene>
    <name evidence="2" type="ORF">Tco_0978271</name>
</gene>
<comment type="caution">
    <text evidence="2">The sequence shown here is derived from an EMBL/GenBank/DDBJ whole genome shotgun (WGS) entry which is preliminary data.</text>
</comment>
<feature type="compositionally biased region" description="Polar residues" evidence="1">
    <location>
        <begin position="59"/>
        <end position="68"/>
    </location>
</feature>
<organism evidence="2 3">
    <name type="scientific">Tanacetum coccineum</name>
    <dbReference type="NCBI Taxonomy" id="301880"/>
    <lineage>
        <taxon>Eukaryota</taxon>
        <taxon>Viridiplantae</taxon>
        <taxon>Streptophyta</taxon>
        <taxon>Embryophyta</taxon>
        <taxon>Tracheophyta</taxon>
        <taxon>Spermatophyta</taxon>
        <taxon>Magnoliopsida</taxon>
        <taxon>eudicotyledons</taxon>
        <taxon>Gunneridae</taxon>
        <taxon>Pentapetalae</taxon>
        <taxon>asterids</taxon>
        <taxon>campanulids</taxon>
        <taxon>Asterales</taxon>
        <taxon>Asteraceae</taxon>
        <taxon>Asteroideae</taxon>
        <taxon>Anthemideae</taxon>
        <taxon>Anthemidinae</taxon>
        <taxon>Tanacetum</taxon>
    </lineage>
</organism>
<evidence type="ECO:0000313" key="2">
    <source>
        <dbReference type="EMBL" id="GJT52114.1"/>
    </source>
</evidence>
<name>A0ABQ5EMG3_9ASTR</name>
<evidence type="ECO:0000313" key="3">
    <source>
        <dbReference type="Proteomes" id="UP001151760"/>
    </source>
</evidence>
<sequence length="447" mass="50042">MSAFINIEPVHSASFTLHSESASGNDVSADFTAEADPGKSAPNDSIPHQQGMDEGTKNYAPSHTFSGTDSSVLVDQTKYARDGLKIAHTHLGTNAKSRSDDIPKKIMLEDLSDLIKDTRSAFFTPDFHCLYQISSVHAKLQTLYSLPSLLNKVDNTLTRFASIIENASHTTKRKGVPSAGLATASHAEGEKNTNLTAKDAETTNLHDELVDLLGIDIVTRDLHLAEWREVVRASSDRKEKGWKTIYGLIKTRMEYLNQTEKQLKIDFNKPLKEQNHLNELNDLADKKRKRTSGLKDHSRSLEDWKVSSLQFTQLKKAYKVYKTGKRLLYIKRNKVISLGMTTSRVGIEVQQLFLKGLYLSLSSKEITPQLSFNHLAIPQARGGQLNAAPILEVKIFTNWKKRKPEVQWTPDKRKAANLDQRLKSLIMSVLPDDQMNSGINCLTAKST</sequence>
<reference evidence="2" key="1">
    <citation type="journal article" date="2022" name="Int. J. Mol. Sci.">
        <title>Draft Genome of Tanacetum Coccineum: Genomic Comparison of Closely Related Tanacetum-Family Plants.</title>
        <authorList>
            <person name="Yamashiro T."/>
            <person name="Shiraishi A."/>
            <person name="Nakayama K."/>
            <person name="Satake H."/>
        </authorList>
    </citation>
    <scope>NUCLEOTIDE SEQUENCE</scope>
</reference>
<accession>A0ABQ5EMG3</accession>
<protein>
    <submittedName>
        <fullName evidence="2">Uncharacterized protein</fullName>
    </submittedName>
</protein>
<proteinExistence type="predicted"/>